<name>A0A1G8F4J1_9ACTN</name>
<evidence type="ECO:0000256" key="7">
    <source>
        <dbReference type="RuleBase" id="RU003355"/>
    </source>
</evidence>
<reference evidence="11 12" key="1">
    <citation type="submission" date="2016-10" db="EMBL/GenBank/DDBJ databases">
        <authorList>
            <person name="de Groot N.N."/>
        </authorList>
    </citation>
    <scope>NUCLEOTIDE SEQUENCE [LARGE SCALE GENOMIC DNA]</scope>
    <source>
        <strain evidence="11 12">CPCC 201354</strain>
    </source>
</reference>
<comment type="similarity">
    <text evidence="1 6 7">Belongs to the peptidase S8 family.</text>
</comment>
<feature type="chain" id="PRO_5011666876" evidence="9">
    <location>
        <begin position="29"/>
        <end position="630"/>
    </location>
</feature>
<keyword evidence="2 6" id="KW-0645">Protease</keyword>
<dbReference type="GO" id="GO:0006508">
    <property type="term" value="P:proteolysis"/>
    <property type="evidence" value="ECO:0007669"/>
    <property type="project" value="UniProtKB-KW"/>
</dbReference>
<evidence type="ECO:0000256" key="5">
    <source>
        <dbReference type="PIRSR" id="PIRSR615500-1"/>
    </source>
</evidence>
<feature type="domain" description="Peptidase S8/S53" evidence="10">
    <location>
        <begin position="139"/>
        <end position="429"/>
    </location>
</feature>
<protein>
    <submittedName>
        <fullName evidence="11">Serine protease, subtilisin family</fullName>
    </submittedName>
</protein>
<keyword evidence="4 6" id="KW-0720">Serine protease</keyword>
<feature type="compositionally biased region" description="Pro residues" evidence="8">
    <location>
        <begin position="453"/>
        <end position="466"/>
    </location>
</feature>
<evidence type="ECO:0000256" key="2">
    <source>
        <dbReference type="ARBA" id="ARBA00022670"/>
    </source>
</evidence>
<dbReference type="InterPro" id="IPR023828">
    <property type="entry name" value="Peptidase_S8_Ser-AS"/>
</dbReference>
<sequence>MRLRSLIAGSTLLAAAAAGLVGSPTALAAPPADVPVVDSELVQDVKAGKKVRAIVTVNETESVKEVSSDAEAISRETDVLPKKKTDGFFVVEVDQGTLNTLKSDKRIDTITKDGLSKPSLDVSLKVIGADKVHQSGYTGAGYNVAVIDTGIDRDHPFFTGRITGENCFSTNDPDPYYQAKSLCPNGADTQVGEGAANAETALCKSGQVNLCDHGTHVAGIAAGKKPTQGAEGAPGNGVAPGAGIIASQVFTRFDGNICVEQGETAPCVLSYDSDQKRALDHLATIAVSHKIAAVNMSLGGYLYTEHCDGEVDLAPVRDAIQTLWNSGVATVIAAGNRGDTGAISSPACLSTAVAVGATNEADGVAEFSNQGKLLDLFAPGVNILASVPGNGYGVMGGTSMAAPHVAGAFALLREVNPTAPVAQLLEKLKATGKPIANGVPSVTTPRINLAAAIPPPATPTPTPSPTASPTSTPTVEPSPEPTFIDTPGIPMPLPKVCKRGKGAKPLSAAAWAREFSKSSGRLSDSTLRCYLALTSNGSKVFTEVVKAGTIAKAYRVLKPRSTSARAALDRELLAGWLNWAHGVHNSGTKVKGSTTLKQALASTEKHRLNRTAKSTQLRTSATFLGKNVNK</sequence>
<dbReference type="RefSeq" id="WP_176955584.1">
    <property type="nucleotide sequence ID" value="NZ_FNCN01000022.1"/>
</dbReference>
<dbReference type="STRING" id="504805.SAMN05421505_12249"/>
<evidence type="ECO:0000256" key="1">
    <source>
        <dbReference type="ARBA" id="ARBA00011073"/>
    </source>
</evidence>
<dbReference type="EMBL" id="FNCN01000022">
    <property type="protein sequence ID" value="SDH77036.1"/>
    <property type="molecule type" value="Genomic_DNA"/>
</dbReference>
<dbReference type="Proteomes" id="UP000198923">
    <property type="component" value="Unassembled WGS sequence"/>
</dbReference>
<feature type="signal peptide" evidence="9">
    <location>
        <begin position="1"/>
        <end position="28"/>
    </location>
</feature>
<keyword evidence="3 6" id="KW-0378">Hydrolase</keyword>
<dbReference type="InterPro" id="IPR050131">
    <property type="entry name" value="Peptidase_S8_subtilisin-like"/>
</dbReference>
<dbReference type="PROSITE" id="PS00136">
    <property type="entry name" value="SUBTILASE_ASP"/>
    <property type="match status" value="1"/>
</dbReference>
<dbReference type="PANTHER" id="PTHR43806">
    <property type="entry name" value="PEPTIDASE S8"/>
    <property type="match status" value="1"/>
</dbReference>
<feature type="active site" description="Charge relay system" evidence="5 6">
    <location>
        <position position="213"/>
    </location>
</feature>
<dbReference type="InterPro" id="IPR022398">
    <property type="entry name" value="Peptidase_S8_His-AS"/>
</dbReference>
<evidence type="ECO:0000256" key="3">
    <source>
        <dbReference type="ARBA" id="ARBA00022801"/>
    </source>
</evidence>
<feature type="active site" description="Charge relay system" evidence="5 6">
    <location>
        <position position="399"/>
    </location>
</feature>
<dbReference type="InterPro" id="IPR023827">
    <property type="entry name" value="Peptidase_S8_Asp-AS"/>
</dbReference>
<evidence type="ECO:0000256" key="9">
    <source>
        <dbReference type="SAM" id="SignalP"/>
    </source>
</evidence>
<keyword evidence="12" id="KW-1185">Reference proteome</keyword>
<dbReference type="InterPro" id="IPR015500">
    <property type="entry name" value="Peptidase_S8_subtilisin-rel"/>
</dbReference>
<dbReference type="InterPro" id="IPR000209">
    <property type="entry name" value="Peptidase_S8/S53_dom"/>
</dbReference>
<evidence type="ECO:0000313" key="12">
    <source>
        <dbReference type="Proteomes" id="UP000198923"/>
    </source>
</evidence>
<dbReference type="PRINTS" id="PR00723">
    <property type="entry name" value="SUBTILISIN"/>
</dbReference>
<keyword evidence="9" id="KW-0732">Signal</keyword>
<evidence type="ECO:0000256" key="4">
    <source>
        <dbReference type="ARBA" id="ARBA00022825"/>
    </source>
</evidence>
<feature type="region of interest" description="Disordered" evidence="8">
    <location>
        <begin position="451"/>
        <end position="488"/>
    </location>
</feature>
<dbReference type="GO" id="GO:0004252">
    <property type="term" value="F:serine-type endopeptidase activity"/>
    <property type="evidence" value="ECO:0007669"/>
    <property type="project" value="UniProtKB-UniRule"/>
</dbReference>
<dbReference type="PROSITE" id="PS00137">
    <property type="entry name" value="SUBTILASE_HIS"/>
    <property type="match status" value="1"/>
</dbReference>
<evidence type="ECO:0000256" key="6">
    <source>
        <dbReference type="PROSITE-ProRule" id="PRU01240"/>
    </source>
</evidence>
<dbReference type="Pfam" id="PF00082">
    <property type="entry name" value="Peptidase_S8"/>
    <property type="match status" value="1"/>
</dbReference>
<gene>
    <name evidence="11" type="ORF">SAMN05421505_12249</name>
</gene>
<evidence type="ECO:0000259" key="10">
    <source>
        <dbReference type="Pfam" id="PF00082"/>
    </source>
</evidence>
<dbReference type="PANTHER" id="PTHR43806:SF11">
    <property type="entry name" value="CEREVISIN-RELATED"/>
    <property type="match status" value="1"/>
</dbReference>
<evidence type="ECO:0000256" key="8">
    <source>
        <dbReference type="SAM" id="MobiDB-lite"/>
    </source>
</evidence>
<dbReference type="PROSITE" id="PS00138">
    <property type="entry name" value="SUBTILASE_SER"/>
    <property type="match status" value="1"/>
</dbReference>
<accession>A0A1G8F4J1</accession>
<dbReference type="SUPFAM" id="SSF52743">
    <property type="entry name" value="Subtilisin-like"/>
    <property type="match status" value="1"/>
</dbReference>
<proteinExistence type="inferred from homology"/>
<dbReference type="InterPro" id="IPR036852">
    <property type="entry name" value="Peptidase_S8/S53_dom_sf"/>
</dbReference>
<dbReference type="Gene3D" id="3.40.50.200">
    <property type="entry name" value="Peptidase S8/S53 domain"/>
    <property type="match status" value="1"/>
</dbReference>
<dbReference type="PROSITE" id="PS51892">
    <property type="entry name" value="SUBTILASE"/>
    <property type="match status" value="1"/>
</dbReference>
<evidence type="ECO:0000313" key="11">
    <source>
        <dbReference type="EMBL" id="SDH77036.1"/>
    </source>
</evidence>
<dbReference type="AlphaFoldDB" id="A0A1G8F4J1"/>
<feature type="active site" description="Charge relay system" evidence="5 6">
    <location>
        <position position="148"/>
    </location>
</feature>
<organism evidence="11 12">
    <name type="scientific">Sinosporangium album</name>
    <dbReference type="NCBI Taxonomy" id="504805"/>
    <lineage>
        <taxon>Bacteria</taxon>
        <taxon>Bacillati</taxon>
        <taxon>Actinomycetota</taxon>
        <taxon>Actinomycetes</taxon>
        <taxon>Streptosporangiales</taxon>
        <taxon>Streptosporangiaceae</taxon>
        <taxon>Sinosporangium</taxon>
    </lineage>
</organism>
<feature type="compositionally biased region" description="Low complexity" evidence="8">
    <location>
        <begin position="467"/>
        <end position="477"/>
    </location>
</feature>